<protein>
    <submittedName>
        <fullName evidence="5">Biofilm growth-associated repressor</fullName>
    </submittedName>
</protein>
<dbReference type="InterPro" id="IPR001845">
    <property type="entry name" value="HTH_ArsR_DNA-bd_dom"/>
</dbReference>
<dbReference type="PROSITE" id="PS50987">
    <property type="entry name" value="HTH_ARSR_2"/>
    <property type="match status" value="1"/>
</dbReference>
<dbReference type="PANTHER" id="PTHR43132:SF2">
    <property type="entry name" value="ARSENICAL RESISTANCE OPERON REPRESSOR ARSR-RELATED"/>
    <property type="match status" value="1"/>
</dbReference>
<dbReference type="RefSeq" id="WP_145418929.1">
    <property type="nucleotide sequence ID" value="NZ_CP036526.1"/>
</dbReference>
<dbReference type="GO" id="GO:0003677">
    <property type="term" value="F:DNA binding"/>
    <property type="evidence" value="ECO:0007669"/>
    <property type="project" value="UniProtKB-KW"/>
</dbReference>
<dbReference type="PANTHER" id="PTHR43132">
    <property type="entry name" value="ARSENICAL RESISTANCE OPERON REPRESSOR ARSR-RELATED"/>
    <property type="match status" value="1"/>
</dbReference>
<dbReference type="InterPro" id="IPR036388">
    <property type="entry name" value="WH-like_DNA-bd_sf"/>
</dbReference>
<evidence type="ECO:0000259" key="4">
    <source>
        <dbReference type="PROSITE" id="PS50987"/>
    </source>
</evidence>
<dbReference type="Pfam" id="PF01022">
    <property type="entry name" value="HTH_5"/>
    <property type="match status" value="1"/>
</dbReference>
<evidence type="ECO:0000313" key="5">
    <source>
        <dbReference type="EMBL" id="QDT11127.1"/>
    </source>
</evidence>
<dbReference type="InterPro" id="IPR051011">
    <property type="entry name" value="Metal_resp_trans_reg"/>
</dbReference>
<keyword evidence="6" id="KW-1185">Reference proteome</keyword>
<dbReference type="CDD" id="cd00090">
    <property type="entry name" value="HTH_ARSR"/>
    <property type="match status" value="1"/>
</dbReference>
<dbReference type="Gene3D" id="1.10.10.10">
    <property type="entry name" value="Winged helix-like DNA-binding domain superfamily/Winged helix DNA-binding domain"/>
    <property type="match status" value="1"/>
</dbReference>
<keyword evidence="2" id="KW-0238">DNA-binding</keyword>
<keyword evidence="1" id="KW-0805">Transcription regulation</keyword>
<reference evidence="5 6" key="1">
    <citation type="submission" date="2019-02" db="EMBL/GenBank/DDBJ databases">
        <title>Deep-cultivation of Planctomycetes and their phenomic and genomic characterization uncovers novel biology.</title>
        <authorList>
            <person name="Wiegand S."/>
            <person name="Jogler M."/>
            <person name="Boedeker C."/>
            <person name="Pinto D."/>
            <person name="Vollmers J."/>
            <person name="Rivas-Marin E."/>
            <person name="Kohn T."/>
            <person name="Peeters S.H."/>
            <person name="Heuer A."/>
            <person name="Rast P."/>
            <person name="Oberbeckmann S."/>
            <person name="Bunk B."/>
            <person name="Jeske O."/>
            <person name="Meyerdierks A."/>
            <person name="Storesund J.E."/>
            <person name="Kallscheuer N."/>
            <person name="Luecker S."/>
            <person name="Lage O.M."/>
            <person name="Pohl T."/>
            <person name="Merkel B.J."/>
            <person name="Hornburger P."/>
            <person name="Mueller R.-W."/>
            <person name="Bruemmer F."/>
            <person name="Labrenz M."/>
            <person name="Spormann A.M."/>
            <person name="Op den Camp H."/>
            <person name="Overmann J."/>
            <person name="Amann R."/>
            <person name="Jetten M.S.M."/>
            <person name="Mascher T."/>
            <person name="Medema M.H."/>
            <person name="Devos D.P."/>
            <person name="Kaster A.-K."/>
            <person name="Ovreas L."/>
            <person name="Rohde M."/>
            <person name="Galperin M.Y."/>
            <person name="Jogler C."/>
        </authorList>
    </citation>
    <scope>NUCLEOTIDE SEQUENCE [LARGE SCALE GENOMIC DNA]</scope>
    <source>
        <strain evidence="5 6">K23_9</strain>
    </source>
</reference>
<organism evidence="5 6">
    <name type="scientific">Stieleria marina</name>
    <dbReference type="NCBI Taxonomy" id="1930275"/>
    <lineage>
        <taxon>Bacteria</taxon>
        <taxon>Pseudomonadati</taxon>
        <taxon>Planctomycetota</taxon>
        <taxon>Planctomycetia</taxon>
        <taxon>Pirellulales</taxon>
        <taxon>Pirellulaceae</taxon>
        <taxon>Stieleria</taxon>
    </lineage>
</organism>
<keyword evidence="3" id="KW-0804">Transcription</keyword>
<evidence type="ECO:0000256" key="2">
    <source>
        <dbReference type="ARBA" id="ARBA00023125"/>
    </source>
</evidence>
<dbReference type="GO" id="GO:0003700">
    <property type="term" value="F:DNA-binding transcription factor activity"/>
    <property type="evidence" value="ECO:0007669"/>
    <property type="project" value="InterPro"/>
</dbReference>
<proteinExistence type="predicted"/>
<dbReference type="PRINTS" id="PR00778">
    <property type="entry name" value="HTHARSR"/>
</dbReference>
<name>A0A517NVI5_9BACT</name>
<dbReference type="NCBIfam" id="NF033788">
    <property type="entry name" value="HTH_metalloreg"/>
    <property type="match status" value="1"/>
</dbReference>
<accession>A0A517NVI5</accession>
<evidence type="ECO:0000313" key="6">
    <source>
        <dbReference type="Proteomes" id="UP000319817"/>
    </source>
</evidence>
<dbReference type="SUPFAM" id="SSF46785">
    <property type="entry name" value="Winged helix' DNA-binding domain"/>
    <property type="match status" value="1"/>
</dbReference>
<dbReference type="InterPro" id="IPR011991">
    <property type="entry name" value="ArsR-like_HTH"/>
</dbReference>
<dbReference type="EMBL" id="CP036526">
    <property type="protein sequence ID" value="QDT11127.1"/>
    <property type="molecule type" value="Genomic_DNA"/>
</dbReference>
<dbReference type="AlphaFoldDB" id="A0A517NVI5"/>
<sequence length="102" mass="11093">MKSASIRVAADDCAGILKVLADETRLAVVERLMQGPQHVGEISAILEVEPTLLSHHLRVLREAGLVVSQREGKQVLYSLASDVQGSRRGRAINLGCCRISFK</sequence>
<evidence type="ECO:0000256" key="1">
    <source>
        <dbReference type="ARBA" id="ARBA00023015"/>
    </source>
</evidence>
<dbReference type="SMART" id="SM00418">
    <property type="entry name" value="HTH_ARSR"/>
    <property type="match status" value="1"/>
</dbReference>
<dbReference type="InterPro" id="IPR036390">
    <property type="entry name" value="WH_DNA-bd_sf"/>
</dbReference>
<gene>
    <name evidence="5" type="primary">bigR</name>
    <name evidence="5" type="ORF">K239x_31210</name>
</gene>
<evidence type="ECO:0000256" key="3">
    <source>
        <dbReference type="ARBA" id="ARBA00023163"/>
    </source>
</evidence>
<dbReference type="Proteomes" id="UP000319817">
    <property type="component" value="Chromosome"/>
</dbReference>
<dbReference type="OrthoDB" id="9800150at2"/>
<feature type="domain" description="HTH arsR-type" evidence="4">
    <location>
        <begin position="6"/>
        <end position="102"/>
    </location>
</feature>